<accession>X1DN93</accession>
<organism evidence="1">
    <name type="scientific">marine sediment metagenome</name>
    <dbReference type="NCBI Taxonomy" id="412755"/>
    <lineage>
        <taxon>unclassified sequences</taxon>
        <taxon>metagenomes</taxon>
        <taxon>ecological metagenomes</taxon>
    </lineage>
</organism>
<feature type="non-terminal residue" evidence="1">
    <location>
        <position position="31"/>
    </location>
</feature>
<name>X1DN93_9ZZZZ</name>
<evidence type="ECO:0000313" key="1">
    <source>
        <dbReference type="EMBL" id="GAH22426.1"/>
    </source>
</evidence>
<gene>
    <name evidence="1" type="ORF">S01H4_66315</name>
</gene>
<proteinExistence type="predicted"/>
<protein>
    <submittedName>
        <fullName evidence="1">Uncharacterized protein</fullName>
    </submittedName>
</protein>
<reference evidence="1" key="1">
    <citation type="journal article" date="2014" name="Front. Microbiol.">
        <title>High frequency of phylogenetically diverse reductive dehalogenase-homologous genes in deep subseafloor sedimentary metagenomes.</title>
        <authorList>
            <person name="Kawai M."/>
            <person name="Futagami T."/>
            <person name="Toyoda A."/>
            <person name="Takaki Y."/>
            <person name="Nishi S."/>
            <person name="Hori S."/>
            <person name="Arai W."/>
            <person name="Tsubouchi T."/>
            <person name="Morono Y."/>
            <person name="Uchiyama I."/>
            <person name="Ito T."/>
            <person name="Fujiyama A."/>
            <person name="Inagaki F."/>
            <person name="Takami H."/>
        </authorList>
    </citation>
    <scope>NUCLEOTIDE SEQUENCE</scope>
    <source>
        <strain evidence="1">Expedition CK06-06</strain>
    </source>
</reference>
<dbReference type="EMBL" id="BART01041010">
    <property type="protein sequence ID" value="GAH22426.1"/>
    <property type="molecule type" value="Genomic_DNA"/>
</dbReference>
<comment type="caution">
    <text evidence="1">The sequence shown here is derived from an EMBL/GenBank/DDBJ whole genome shotgun (WGS) entry which is preliminary data.</text>
</comment>
<dbReference type="AlphaFoldDB" id="X1DN93"/>
<sequence>MIEAKIGRRIIVTGVPARIADKNDERAKVIQ</sequence>